<dbReference type="NCBIfam" id="TIGR01764">
    <property type="entry name" value="excise"/>
    <property type="match status" value="1"/>
</dbReference>
<evidence type="ECO:0000313" key="3">
    <source>
        <dbReference type="Proteomes" id="UP000252479"/>
    </source>
</evidence>
<dbReference type="Proteomes" id="UP000252479">
    <property type="component" value="Unassembled WGS sequence"/>
</dbReference>
<accession>A0A368LGZ2</accession>
<evidence type="ECO:0000259" key="1">
    <source>
        <dbReference type="Pfam" id="PF12728"/>
    </source>
</evidence>
<feature type="domain" description="Helix-turn-helix" evidence="1">
    <location>
        <begin position="80"/>
        <end position="128"/>
    </location>
</feature>
<dbReference type="EMBL" id="QPGL01000002">
    <property type="protein sequence ID" value="RCS69997.1"/>
    <property type="molecule type" value="Genomic_DNA"/>
</dbReference>
<keyword evidence="3" id="KW-1185">Reference proteome</keyword>
<name>A0A368LGZ2_9VIBR</name>
<dbReference type="GeneID" id="303189442"/>
<gene>
    <name evidence="2" type="ORF">CIK83_10970</name>
</gene>
<protein>
    <submittedName>
        <fullName evidence="2">DNA-binding protein</fullName>
    </submittedName>
</protein>
<dbReference type="AlphaFoldDB" id="A0A368LGZ2"/>
<keyword evidence="2" id="KW-0238">DNA-binding</keyword>
<proteinExistence type="predicted"/>
<dbReference type="Pfam" id="PF12728">
    <property type="entry name" value="HTH_17"/>
    <property type="match status" value="1"/>
</dbReference>
<dbReference type="InterPro" id="IPR041657">
    <property type="entry name" value="HTH_17"/>
</dbReference>
<dbReference type="RefSeq" id="WP_086962952.1">
    <property type="nucleotide sequence ID" value="NZ_FUKS01000050.1"/>
</dbReference>
<sequence>MNVTASLSNSEDVELAKLASQELSAIVETNGAGQSVSVVDKSGIMHEVNIPVSALNLIIEVLTQLGNGNSVSITPIQAELTTQEGADMLNMSRPSFIKLLDSEAIPYSRTGNRRKISFVELHNYKNRQEEARLATLAELSVLDQKLDMGY</sequence>
<evidence type="ECO:0000313" key="2">
    <source>
        <dbReference type="EMBL" id="RCS69997.1"/>
    </source>
</evidence>
<organism evidence="2 3">
    <name type="scientific">Vibrio casei</name>
    <dbReference type="NCBI Taxonomy" id="673372"/>
    <lineage>
        <taxon>Bacteria</taxon>
        <taxon>Pseudomonadati</taxon>
        <taxon>Pseudomonadota</taxon>
        <taxon>Gammaproteobacteria</taxon>
        <taxon>Vibrionales</taxon>
        <taxon>Vibrionaceae</taxon>
        <taxon>Vibrio</taxon>
    </lineage>
</organism>
<dbReference type="InterPro" id="IPR010093">
    <property type="entry name" value="SinI_DNA-bd"/>
</dbReference>
<dbReference type="GO" id="GO:0003677">
    <property type="term" value="F:DNA binding"/>
    <property type="evidence" value="ECO:0007669"/>
    <property type="project" value="UniProtKB-KW"/>
</dbReference>
<reference evidence="2 3" key="1">
    <citation type="journal article" date="2017" name="Elife">
        <title>Extensive horizontal gene transfer in cheese-associated bacteria.</title>
        <authorList>
            <person name="Bonham K.S."/>
            <person name="Wolfe B.E."/>
            <person name="Dutton R.J."/>
        </authorList>
    </citation>
    <scope>NUCLEOTIDE SEQUENCE [LARGE SCALE GENOMIC DNA]</scope>
    <source>
        <strain evidence="2 3">JB196</strain>
    </source>
</reference>
<comment type="caution">
    <text evidence="2">The sequence shown here is derived from an EMBL/GenBank/DDBJ whole genome shotgun (WGS) entry which is preliminary data.</text>
</comment>